<feature type="domain" description="Peptidase S8/S53" evidence="5">
    <location>
        <begin position="1"/>
        <end position="92"/>
    </location>
</feature>
<evidence type="ECO:0000256" key="3">
    <source>
        <dbReference type="ARBA" id="ARBA00022801"/>
    </source>
</evidence>
<dbReference type="Gene3D" id="3.40.50.200">
    <property type="entry name" value="Peptidase S8/S53 domain"/>
    <property type="match status" value="1"/>
</dbReference>
<evidence type="ECO:0000259" key="5">
    <source>
        <dbReference type="Pfam" id="PF00082"/>
    </source>
</evidence>
<dbReference type="EMBL" id="BARV01020932">
    <property type="protein sequence ID" value="GAI18902.1"/>
    <property type="molecule type" value="Genomic_DNA"/>
</dbReference>
<dbReference type="InterPro" id="IPR050131">
    <property type="entry name" value="Peptidase_S8_subtilisin-like"/>
</dbReference>
<dbReference type="InterPro" id="IPR023828">
    <property type="entry name" value="Peptidase_S8_Ser-AS"/>
</dbReference>
<dbReference type="SUPFAM" id="SSF52743">
    <property type="entry name" value="Subtilisin-like"/>
    <property type="match status" value="1"/>
</dbReference>
<reference evidence="6" key="1">
    <citation type="journal article" date="2014" name="Front. Microbiol.">
        <title>High frequency of phylogenetically diverse reductive dehalogenase-homologous genes in deep subseafloor sedimentary metagenomes.</title>
        <authorList>
            <person name="Kawai M."/>
            <person name="Futagami T."/>
            <person name="Toyoda A."/>
            <person name="Takaki Y."/>
            <person name="Nishi S."/>
            <person name="Hori S."/>
            <person name="Arai W."/>
            <person name="Tsubouchi T."/>
            <person name="Morono Y."/>
            <person name="Uchiyama I."/>
            <person name="Ito T."/>
            <person name="Fujiyama A."/>
            <person name="Inagaki F."/>
            <person name="Takami H."/>
        </authorList>
    </citation>
    <scope>NUCLEOTIDE SEQUENCE</scope>
    <source>
        <strain evidence="6">Expedition CK06-06</strain>
    </source>
</reference>
<keyword evidence="3" id="KW-0378">Hydrolase</keyword>
<protein>
    <recommendedName>
        <fullName evidence="5">Peptidase S8/S53 domain-containing protein</fullName>
    </recommendedName>
</protein>
<keyword evidence="2" id="KW-0645">Protease</keyword>
<dbReference type="GO" id="GO:0006508">
    <property type="term" value="P:proteolysis"/>
    <property type="evidence" value="ECO:0007669"/>
    <property type="project" value="UniProtKB-KW"/>
</dbReference>
<keyword evidence="4" id="KW-0720">Serine protease</keyword>
<dbReference type="AlphaFoldDB" id="X1LHT7"/>
<comment type="similarity">
    <text evidence="1">Belongs to the peptidase S8 family.</text>
</comment>
<dbReference type="PANTHER" id="PTHR43806">
    <property type="entry name" value="PEPTIDASE S8"/>
    <property type="match status" value="1"/>
</dbReference>
<evidence type="ECO:0000256" key="4">
    <source>
        <dbReference type="ARBA" id="ARBA00022825"/>
    </source>
</evidence>
<dbReference type="PROSITE" id="PS51892">
    <property type="entry name" value="SUBTILASE"/>
    <property type="match status" value="1"/>
</dbReference>
<feature type="non-terminal residue" evidence="6">
    <location>
        <position position="273"/>
    </location>
</feature>
<comment type="caution">
    <text evidence="6">The sequence shown here is derived from an EMBL/GenBank/DDBJ whole genome shotgun (WGS) entry which is preliminary data.</text>
</comment>
<sequence>ISVAATNSNDKKAPFSNYSAWVDIAAPGVDVLSLRATGTSMGTIYDSYTTIASGTSMSCPHVVGVLGLLLSHYPDVSFEEITARLLENADDISQENPYYEGLLGSGRVNAFKAVRESFEGRITLDNDWYSCSDVVHIEVLDFDLIGQVTQNVTITTDGNDLETVTLIEDVNEPWVFTGTILTLDGPVITGDDTLQVLHGQIITAIYDDADDGTGNPATVEATATADCQPPAIFSVEVVDITSTGAWVAFRTGEQTTGRVRCGLACGGPYTIIA</sequence>
<evidence type="ECO:0000313" key="6">
    <source>
        <dbReference type="EMBL" id="GAI18902.1"/>
    </source>
</evidence>
<dbReference type="InterPro" id="IPR036852">
    <property type="entry name" value="Peptidase_S8/S53_dom_sf"/>
</dbReference>
<dbReference type="PANTHER" id="PTHR43806:SF11">
    <property type="entry name" value="CEREVISIN-RELATED"/>
    <property type="match status" value="1"/>
</dbReference>
<dbReference type="GO" id="GO:0004252">
    <property type="term" value="F:serine-type endopeptidase activity"/>
    <property type="evidence" value="ECO:0007669"/>
    <property type="project" value="InterPro"/>
</dbReference>
<evidence type="ECO:0000256" key="2">
    <source>
        <dbReference type="ARBA" id="ARBA00022670"/>
    </source>
</evidence>
<proteinExistence type="inferred from homology"/>
<feature type="non-terminal residue" evidence="6">
    <location>
        <position position="1"/>
    </location>
</feature>
<organism evidence="6">
    <name type="scientific">marine sediment metagenome</name>
    <dbReference type="NCBI Taxonomy" id="412755"/>
    <lineage>
        <taxon>unclassified sequences</taxon>
        <taxon>metagenomes</taxon>
        <taxon>ecological metagenomes</taxon>
    </lineage>
</organism>
<dbReference type="Pfam" id="PF00082">
    <property type="entry name" value="Peptidase_S8"/>
    <property type="match status" value="1"/>
</dbReference>
<dbReference type="PROSITE" id="PS00138">
    <property type="entry name" value="SUBTILASE_SER"/>
    <property type="match status" value="1"/>
</dbReference>
<evidence type="ECO:0000256" key="1">
    <source>
        <dbReference type="ARBA" id="ARBA00011073"/>
    </source>
</evidence>
<accession>X1LHT7</accession>
<dbReference type="InterPro" id="IPR000209">
    <property type="entry name" value="Peptidase_S8/S53_dom"/>
</dbReference>
<gene>
    <name evidence="6" type="ORF">S06H3_34806</name>
</gene>
<name>X1LHT7_9ZZZZ</name>